<keyword evidence="2 4" id="KW-0863">Zinc-finger</keyword>
<feature type="region of interest" description="Disordered" evidence="5">
    <location>
        <begin position="432"/>
        <end position="454"/>
    </location>
</feature>
<dbReference type="GeneID" id="25733420"/>
<keyword evidence="8" id="KW-1185">Reference proteome</keyword>
<dbReference type="SUPFAM" id="SSF48371">
    <property type="entry name" value="ARM repeat"/>
    <property type="match status" value="1"/>
</dbReference>
<feature type="non-terminal residue" evidence="7">
    <location>
        <position position="608"/>
    </location>
</feature>
<name>A0A0D2K818_9CHLO</name>
<dbReference type="RefSeq" id="XP_013905392.1">
    <property type="nucleotide sequence ID" value="XM_014049938.1"/>
</dbReference>
<feature type="domain" description="MYND-type" evidence="6">
    <location>
        <begin position="555"/>
        <end position="593"/>
    </location>
</feature>
<dbReference type="InterPro" id="IPR002893">
    <property type="entry name" value="Znf_MYND"/>
</dbReference>
<feature type="compositionally biased region" description="Low complexity" evidence="5">
    <location>
        <begin position="504"/>
        <end position="514"/>
    </location>
</feature>
<dbReference type="InterPro" id="IPR011989">
    <property type="entry name" value="ARM-like"/>
</dbReference>
<evidence type="ECO:0000256" key="1">
    <source>
        <dbReference type="ARBA" id="ARBA00022723"/>
    </source>
</evidence>
<evidence type="ECO:0000313" key="7">
    <source>
        <dbReference type="EMBL" id="KIZ06373.1"/>
    </source>
</evidence>
<accession>A0A0D2K818</accession>
<feature type="region of interest" description="Disordered" evidence="5">
    <location>
        <begin position="479"/>
        <end position="545"/>
    </location>
</feature>
<dbReference type="Gene3D" id="6.10.140.2220">
    <property type="match status" value="1"/>
</dbReference>
<dbReference type="SUPFAM" id="SSF144232">
    <property type="entry name" value="HIT/MYND zinc finger-like"/>
    <property type="match status" value="1"/>
</dbReference>
<dbReference type="AlphaFoldDB" id="A0A0D2K818"/>
<proteinExistence type="predicted"/>
<evidence type="ECO:0000256" key="2">
    <source>
        <dbReference type="ARBA" id="ARBA00022771"/>
    </source>
</evidence>
<gene>
    <name evidence="7" type="ORF">MNEG_1573</name>
</gene>
<dbReference type="Proteomes" id="UP000054498">
    <property type="component" value="Unassembled WGS sequence"/>
</dbReference>
<keyword evidence="1" id="KW-0479">Metal-binding</keyword>
<evidence type="ECO:0000313" key="8">
    <source>
        <dbReference type="Proteomes" id="UP000054498"/>
    </source>
</evidence>
<sequence length="608" mass="63308">VRSSLLPGLATALVDCVRQRRHAPGDVAASAVLLIPHLLQPDIHEQVSHLLAQDPAAADPLLALVAGGDPHGAVPALALLTTIAYSSAQAARCAACPAALETAAQYVLSSGVEPLSAGGIAIRFMSVVAIGDALNGSCAKALVAQPRVIKAAVRAVTSDAAERDTAYEAARLLAALSTAGDHDKTQGDDVTRELLRAPGALAALVRRLSPPTELRTRWCSALSISIAVARDKEAARLALQLAVMRPLFALLETFEAGQLAGEGVPDGSRSAGGGLHPDWVVVLIGLLALAKAADDGGASFARAAEPVLSGVVCTLIDAASRSESPNCESAMSLLRILGSNFPAREMCTSVGHKPHVVAAAAQVLCGLLRGRQPHEPIQLLTLCGSLHTLGNLVIPEPGAADITLLSVPWVPELTAALRAVVAGPLTAAESGNQDQAQLQANEARGSAGHQASREVRQTATDILQRLQAALGVAAQQQQEPLQTQQQQHQQQEQQEQEQQEQEQQEQQQQRQRQQAAGWHEPQEQRQQQPPSTQPQAGAPAASPAAGAAAAASERCAECGTGGRLRLCRGCRAVRYCGEECARRAWKGGHRAECLAAQAAGQAAGQQPS</sequence>
<dbReference type="Pfam" id="PF01753">
    <property type="entry name" value="zf-MYND"/>
    <property type="match status" value="1"/>
</dbReference>
<dbReference type="PROSITE" id="PS01360">
    <property type="entry name" value="ZF_MYND_1"/>
    <property type="match status" value="1"/>
</dbReference>
<feature type="compositionally biased region" description="Low complexity" evidence="5">
    <location>
        <begin position="479"/>
        <end position="493"/>
    </location>
</feature>
<dbReference type="EMBL" id="KK100380">
    <property type="protein sequence ID" value="KIZ06373.1"/>
    <property type="molecule type" value="Genomic_DNA"/>
</dbReference>
<keyword evidence="3" id="KW-0862">Zinc</keyword>
<dbReference type="GO" id="GO:0008270">
    <property type="term" value="F:zinc ion binding"/>
    <property type="evidence" value="ECO:0007669"/>
    <property type="project" value="UniProtKB-KW"/>
</dbReference>
<feature type="non-terminal residue" evidence="7">
    <location>
        <position position="1"/>
    </location>
</feature>
<feature type="compositionally biased region" description="Acidic residues" evidence="5">
    <location>
        <begin position="494"/>
        <end position="503"/>
    </location>
</feature>
<dbReference type="PROSITE" id="PS50865">
    <property type="entry name" value="ZF_MYND_2"/>
    <property type="match status" value="1"/>
</dbReference>
<feature type="compositionally biased region" description="Low complexity" evidence="5">
    <location>
        <begin position="524"/>
        <end position="545"/>
    </location>
</feature>
<evidence type="ECO:0000256" key="4">
    <source>
        <dbReference type="PROSITE-ProRule" id="PRU00134"/>
    </source>
</evidence>
<evidence type="ECO:0000256" key="3">
    <source>
        <dbReference type="ARBA" id="ARBA00022833"/>
    </source>
</evidence>
<evidence type="ECO:0000256" key="5">
    <source>
        <dbReference type="SAM" id="MobiDB-lite"/>
    </source>
</evidence>
<dbReference type="KEGG" id="mng:MNEG_1573"/>
<dbReference type="Gene3D" id="1.25.10.10">
    <property type="entry name" value="Leucine-rich Repeat Variant"/>
    <property type="match status" value="1"/>
</dbReference>
<organism evidence="7 8">
    <name type="scientific">Monoraphidium neglectum</name>
    <dbReference type="NCBI Taxonomy" id="145388"/>
    <lineage>
        <taxon>Eukaryota</taxon>
        <taxon>Viridiplantae</taxon>
        <taxon>Chlorophyta</taxon>
        <taxon>core chlorophytes</taxon>
        <taxon>Chlorophyceae</taxon>
        <taxon>CS clade</taxon>
        <taxon>Sphaeropleales</taxon>
        <taxon>Selenastraceae</taxon>
        <taxon>Monoraphidium</taxon>
    </lineage>
</organism>
<dbReference type="STRING" id="145388.A0A0D2K818"/>
<protein>
    <recommendedName>
        <fullName evidence="6">MYND-type domain-containing protein</fullName>
    </recommendedName>
</protein>
<dbReference type="InterPro" id="IPR016024">
    <property type="entry name" value="ARM-type_fold"/>
</dbReference>
<evidence type="ECO:0000259" key="6">
    <source>
        <dbReference type="PROSITE" id="PS50865"/>
    </source>
</evidence>
<reference evidence="7 8" key="1">
    <citation type="journal article" date="2013" name="BMC Genomics">
        <title>Reconstruction of the lipid metabolism for the microalga Monoraphidium neglectum from its genome sequence reveals characteristics suitable for biofuel production.</title>
        <authorList>
            <person name="Bogen C."/>
            <person name="Al-Dilaimi A."/>
            <person name="Albersmeier A."/>
            <person name="Wichmann J."/>
            <person name="Grundmann M."/>
            <person name="Rupp O."/>
            <person name="Lauersen K.J."/>
            <person name="Blifernez-Klassen O."/>
            <person name="Kalinowski J."/>
            <person name="Goesmann A."/>
            <person name="Mussgnug J.H."/>
            <person name="Kruse O."/>
        </authorList>
    </citation>
    <scope>NUCLEOTIDE SEQUENCE [LARGE SCALE GENOMIC DNA]</scope>
    <source>
        <strain evidence="7 8">SAG 48.87</strain>
    </source>
</reference>